<dbReference type="Proteomes" id="UP000184063">
    <property type="component" value="Unassembled WGS sequence"/>
</dbReference>
<organism evidence="2 3">
    <name type="scientific">Aspergillus luchuensis (strain CBS 106.47)</name>
    <dbReference type="NCBI Taxonomy" id="1137211"/>
    <lineage>
        <taxon>Eukaryota</taxon>
        <taxon>Fungi</taxon>
        <taxon>Dikarya</taxon>
        <taxon>Ascomycota</taxon>
        <taxon>Pezizomycotina</taxon>
        <taxon>Eurotiomycetes</taxon>
        <taxon>Eurotiomycetidae</taxon>
        <taxon>Eurotiales</taxon>
        <taxon>Aspergillaceae</taxon>
        <taxon>Aspergillus</taxon>
        <taxon>Aspergillus subgen. Circumdati</taxon>
    </lineage>
</organism>
<dbReference type="PRINTS" id="PR00411">
    <property type="entry name" value="PNDRDTASEI"/>
</dbReference>
<dbReference type="InterPro" id="IPR036188">
    <property type="entry name" value="FAD/NAD-bd_sf"/>
</dbReference>
<feature type="domain" description="FAD/NAD(P)-binding" evidence="1">
    <location>
        <begin position="45"/>
        <end position="359"/>
    </location>
</feature>
<dbReference type="SUPFAM" id="SSF51905">
    <property type="entry name" value="FAD/NAD(P)-binding domain"/>
    <property type="match status" value="1"/>
</dbReference>
<dbReference type="EMBL" id="KV878253">
    <property type="protein sequence ID" value="OJZ80604.1"/>
    <property type="molecule type" value="Genomic_DNA"/>
</dbReference>
<dbReference type="PRINTS" id="PR00368">
    <property type="entry name" value="FADPNR"/>
</dbReference>
<protein>
    <recommendedName>
        <fullName evidence="1">FAD/NAD(P)-binding domain-containing protein</fullName>
    </recommendedName>
</protein>
<dbReference type="OrthoDB" id="202203at2759"/>
<dbReference type="GO" id="GO:0005737">
    <property type="term" value="C:cytoplasm"/>
    <property type="evidence" value="ECO:0007669"/>
    <property type="project" value="TreeGrafter"/>
</dbReference>
<evidence type="ECO:0000313" key="3">
    <source>
        <dbReference type="Proteomes" id="UP000184063"/>
    </source>
</evidence>
<gene>
    <name evidence="2" type="ORF">ASPFODRAFT_38020</name>
</gene>
<proteinExistence type="predicted"/>
<dbReference type="PANTHER" id="PTHR43735:SF24">
    <property type="entry name" value="NUCLEOTIDE-DISULPHIDE OXIDOREDUCTASE AMID-LIKE, PUTATIVE (AFU_ORTHOLOGUE AFUA_1G17180)-RELATED"/>
    <property type="match status" value="1"/>
</dbReference>
<reference evidence="3" key="1">
    <citation type="journal article" date="2017" name="Genome Biol.">
        <title>Comparative genomics reveals high biological diversity and specific adaptations in the industrially and medically important fungal genus Aspergillus.</title>
        <authorList>
            <person name="de Vries R.P."/>
            <person name="Riley R."/>
            <person name="Wiebenga A."/>
            <person name="Aguilar-Osorio G."/>
            <person name="Amillis S."/>
            <person name="Uchima C.A."/>
            <person name="Anderluh G."/>
            <person name="Asadollahi M."/>
            <person name="Askin M."/>
            <person name="Barry K."/>
            <person name="Battaglia E."/>
            <person name="Bayram O."/>
            <person name="Benocci T."/>
            <person name="Braus-Stromeyer S.A."/>
            <person name="Caldana C."/>
            <person name="Canovas D."/>
            <person name="Cerqueira G.C."/>
            <person name="Chen F."/>
            <person name="Chen W."/>
            <person name="Choi C."/>
            <person name="Clum A."/>
            <person name="Dos Santos R.A."/>
            <person name="Damasio A.R."/>
            <person name="Diallinas G."/>
            <person name="Emri T."/>
            <person name="Fekete E."/>
            <person name="Flipphi M."/>
            <person name="Freyberg S."/>
            <person name="Gallo A."/>
            <person name="Gournas C."/>
            <person name="Habgood R."/>
            <person name="Hainaut M."/>
            <person name="Harispe M.L."/>
            <person name="Henrissat B."/>
            <person name="Hilden K.S."/>
            <person name="Hope R."/>
            <person name="Hossain A."/>
            <person name="Karabika E."/>
            <person name="Karaffa L."/>
            <person name="Karanyi Z."/>
            <person name="Krasevec N."/>
            <person name="Kuo A."/>
            <person name="Kusch H."/>
            <person name="LaButti K."/>
            <person name="Lagendijk E.L."/>
            <person name="Lapidus A."/>
            <person name="Levasseur A."/>
            <person name="Lindquist E."/>
            <person name="Lipzen A."/>
            <person name="Logrieco A.F."/>
            <person name="MacCabe A."/>
            <person name="Maekelae M.R."/>
            <person name="Malavazi I."/>
            <person name="Melin P."/>
            <person name="Meyer V."/>
            <person name="Mielnichuk N."/>
            <person name="Miskei M."/>
            <person name="Molnar A.P."/>
            <person name="Mule G."/>
            <person name="Ngan C.Y."/>
            <person name="Orejas M."/>
            <person name="Orosz E."/>
            <person name="Ouedraogo J.P."/>
            <person name="Overkamp K.M."/>
            <person name="Park H.-S."/>
            <person name="Perrone G."/>
            <person name="Piumi F."/>
            <person name="Punt P.J."/>
            <person name="Ram A.F."/>
            <person name="Ramon A."/>
            <person name="Rauscher S."/>
            <person name="Record E."/>
            <person name="Riano-Pachon D.M."/>
            <person name="Robert V."/>
            <person name="Roehrig J."/>
            <person name="Ruller R."/>
            <person name="Salamov A."/>
            <person name="Salih N.S."/>
            <person name="Samson R.A."/>
            <person name="Sandor E."/>
            <person name="Sanguinetti M."/>
            <person name="Schuetze T."/>
            <person name="Sepcic K."/>
            <person name="Shelest E."/>
            <person name="Sherlock G."/>
            <person name="Sophianopoulou V."/>
            <person name="Squina F.M."/>
            <person name="Sun H."/>
            <person name="Susca A."/>
            <person name="Todd R.B."/>
            <person name="Tsang A."/>
            <person name="Unkles S.E."/>
            <person name="van de Wiele N."/>
            <person name="van Rossen-Uffink D."/>
            <person name="Oliveira J.V."/>
            <person name="Vesth T.C."/>
            <person name="Visser J."/>
            <person name="Yu J.-H."/>
            <person name="Zhou M."/>
            <person name="Andersen M.R."/>
            <person name="Archer D.B."/>
            <person name="Baker S.E."/>
            <person name="Benoit I."/>
            <person name="Brakhage A.A."/>
            <person name="Braus G.H."/>
            <person name="Fischer R."/>
            <person name="Frisvad J.C."/>
            <person name="Goldman G.H."/>
            <person name="Houbraken J."/>
            <person name="Oakley B."/>
            <person name="Pocsi I."/>
            <person name="Scazzocchio C."/>
            <person name="Seiboth B."/>
            <person name="vanKuyk P.A."/>
            <person name="Wortman J."/>
            <person name="Dyer P.S."/>
            <person name="Grigoriev I.V."/>
        </authorList>
    </citation>
    <scope>NUCLEOTIDE SEQUENCE [LARGE SCALE GENOMIC DNA]</scope>
    <source>
        <strain evidence="3">CBS 106.47</strain>
    </source>
</reference>
<dbReference type="AlphaFoldDB" id="A0A1M3T1G9"/>
<dbReference type="InterPro" id="IPR023753">
    <property type="entry name" value="FAD/NAD-binding_dom"/>
</dbReference>
<dbReference type="VEuPathDB" id="FungiDB:ASPFODRAFT_38020"/>
<dbReference type="Pfam" id="PF07992">
    <property type="entry name" value="Pyr_redox_2"/>
    <property type="match status" value="1"/>
</dbReference>
<sequence length="474" mass="51900">MRTKILRSYLSPCERLSNRNSRFYPVRLRPSTDRPASKVAGMQGDVVIVGGSYAGIAATLTLLALKDGQPIPLAAYGDYYQHLCMAARIPGLRITVVDERDGFFHSVGGPLAYCSPEHAARMWRLYRGFPKLNRPDVTFVQGTVVRVDASTRTVSYQSPEGQQQDLPYDYLLAATGLRRPWPVVPRTTEMRSYLADAGTAARRLSAAGKIGIVVIGGGAVGVEFAGKLKTRYPATQITLIHARDQLLSNEPVPATFREKVQQLLEAQGVQVILRQRPRVEELPDGTSYVKFDNGDRIHAAQVIQAVKTGARPSTEWLPPTLVGDRGMIAVNDHLQVTDDPTLSDGRIFAAGDLVARPEIKLGGRAMVMGSVAAANIYAALLADPRRALCPPFPAHMAISVGSSMVLWKGNDDPEIYHGEALAKTFFGEDLGWQKILNALTLDHYEVQGQRGTENPRGQYRTHNDCVFTNRVGAN</sequence>
<dbReference type="GO" id="GO:0004174">
    <property type="term" value="F:electron-transferring-flavoprotein dehydrogenase activity"/>
    <property type="evidence" value="ECO:0007669"/>
    <property type="project" value="TreeGrafter"/>
</dbReference>
<name>A0A1M3T1G9_ASPLC</name>
<accession>A0A1M3T1G9</accession>
<dbReference type="Gene3D" id="3.50.50.100">
    <property type="match status" value="1"/>
</dbReference>
<evidence type="ECO:0000259" key="1">
    <source>
        <dbReference type="Pfam" id="PF07992"/>
    </source>
</evidence>
<dbReference type="GO" id="GO:0050660">
    <property type="term" value="F:flavin adenine dinucleotide binding"/>
    <property type="evidence" value="ECO:0007669"/>
    <property type="project" value="TreeGrafter"/>
</dbReference>
<evidence type="ECO:0000313" key="2">
    <source>
        <dbReference type="EMBL" id="OJZ80604.1"/>
    </source>
</evidence>
<dbReference type="PANTHER" id="PTHR43735">
    <property type="entry name" value="APOPTOSIS-INDUCING FACTOR 1"/>
    <property type="match status" value="1"/>
</dbReference>